<feature type="transmembrane region" description="Helical" evidence="10">
    <location>
        <begin position="626"/>
        <end position="646"/>
    </location>
</feature>
<dbReference type="CDD" id="cd03232">
    <property type="entry name" value="ABCG_PDR_domain2"/>
    <property type="match status" value="1"/>
</dbReference>
<evidence type="ECO:0000259" key="11">
    <source>
        <dbReference type="PROSITE" id="PS50893"/>
    </source>
</evidence>
<evidence type="ECO:0000256" key="8">
    <source>
        <dbReference type="ARBA" id="ARBA00023136"/>
    </source>
</evidence>
<evidence type="ECO:0000313" key="12">
    <source>
        <dbReference type="EMBL" id="KJA23759.1"/>
    </source>
</evidence>
<dbReference type="Pfam" id="PF01061">
    <property type="entry name" value="ABC2_membrane"/>
    <property type="match status" value="2"/>
</dbReference>
<dbReference type="PROSITE" id="PS50893">
    <property type="entry name" value="ABC_TRANSPORTER_2"/>
    <property type="match status" value="2"/>
</dbReference>
<evidence type="ECO:0000256" key="4">
    <source>
        <dbReference type="ARBA" id="ARBA00022692"/>
    </source>
</evidence>
<evidence type="ECO:0000256" key="1">
    <source>
        <dbReference type="ARBA" id="ARBA00004141"/>
    </source>
</evidence>
<feature type="transmembrane region" description="Helical" evidence="10">
    <location>
        <begin position="732"/>
        <end position="750"/>
    </location>
</feature>
<keyword evidence="8 10" id="KW-0472">Membrane</keyword>
<dbReference type="GO" id="GO:0005524">
    <property type="term" value="F:ATP binding"/>
    <property type="evidence" value="ECO:0007669"/>
    <property type="project" value="UniProtKB-KW"/>
</dbReference>
<feature type="transmembrane region" description="Helical" evidence="10">
    <location>
        <begin position="1274"/>
        <end position="1290"/>
    </location>
</feature>
<evidence type="ECO:0000256" key="6">
    <source>
        <dbReference type="ARBA" id="ARBA00022840"/>
    </source>
</evidence>
<feature type="transmembrane region" description="Helical" evidence="10">
    <location>
        <begin position="1410"/>
        <end position="1432"/>
    </location>
</feature>
<dbReference type="SMART" id="SM00382">
    <property type="entry name" value="AAA"/>
    <property type="match status" value="2"/>
</dbReference>
<feature type="transmembrane region" description="Helical" evidence="10">
    <location>
        <begin position="838"/>
        <end position="859"/>
    </location>
</feature>
<comment type="similarity">
    <text evidence="2">Belongs to the ABC transporter superfamily. ABCG family. PDR (TC 3.A.1.205) subfamily.</text>
</comment>
<evidence type="ECO:0000256" key="9">
    <source>
        <dbReference type="SAM" id="MobiDB-lite"/>
    </source>
</evidence>
<keyword evidence="5" id="KW-0547">Nucleotide-binding</keyword>
<feature type="region of interest" description="Disordered" evidence="9">
    <location>
        <begin position="134"/>
        <end position="164"/>
    </location>
</feature>
<protein>
    <recommendedName>
        <fullName evidence="11">ABC transporter domain-containing protein</fullName>
    </recommendedName>
</protein>
<keyword evidence="4 10" id="KW-0812">Transmembrane</keyword>
<dbReference type="InterPro" id="IPR034001">
    <property type="entry name" value="ABCG_PDR_1"/>
</dbReference>
<dbReference type="InterPro" id="IPR010929">
    <property type="entry name" value="PDR_CDR_ABC"/>
</dbReference>
<keyword evidence="7 10" id="KW-1133">Transmembrane helix</keyword>
<sequence length="1581" mass="175943">MSNSGYSSRPLADPLSDETRERELCDLSLHAPPPVYHTPPEFPRSPRSHGRVSLDYFDPEGAHSLSRTLSGPSGQHGDSASRQAPDMEKERGVPHIFPPVHGDSAQRPPLAKACSRVSADYFDPEGARSLYRSLSDHSDSRDHPSSFHDQSLQTSEATTARDASDEPFDFEKIVRRYLKKVDEAQIKTRTLGVAFQNLSVVGVGTSAAYQGTLGSMFNFLDILSGIRQLRNPPQRNILSRFEGVVRPGEMLLVLGRPGSGCSTLLKVLANQRDEFRSVNGDVYYDSITPSQVKTHCRGDVQYCPEDDVHFPTLTVDQTIHFAAKTRAPQPRIEQISRAAFTRRVTDIYLTVFGLNHVKGTMVGDASIRGVSGGEKKRVSIAEALATRSLITSWDNSTRGLDSSTALEFVRALRIATDLVKVSTIASIYQAGENLFNTFDKVCLIYEGRMIYYGPANLARQYFIDMGYIPKPRQTTPDFLVSVTDPLGRTTVTADNDTRNTEMRGRPVPQTPAEFEEYYNASNIHDINHADVESYKRDNVNKHEKFIAFKESARADHSAHTRLRSPYMISIPMQVRIIMLRRAQILRGSWTTQAISTITFVLQAVIIGTTFVNTPDTTAAYFSRGGVLFFSVFIPALFSMSEIPALFAQRPIVIRHQKAAMYHPMVEALAMTLVDIPITLVTMILFSVILYFVVKLQQTASQFFIYFLFVLVVAISMKAFFRALASAFPSEAPAQALAGILLLALSLYTGYQIPRPTMIGALRWISYCNPILYAFDAIMTNEFYTLDGTCSTLVPSGAGYEGVSLQNQVCTVVGSEPGLARVSGSNYLALSFGYYHRNLWRNFGILVAYGVFFLLCLLVFTEINTGSASEGSVLRYKRGAKAEVVKEAEAEATVAGDEEKARAMASSAATRDIGQESLSEKDKAREKHIHSQPKMVNTFSWQNIRYTVSVAGSQRRLLDDVSGFVVPGKLTALMGESGAGKTTLLNVLAERVSTGVITGGRFFNGQALPADFQAQTGYCQQMDTHTTLTTVREALRFSARLRQPSTVPTAEKDAYADKCLQMCGLDMFADAMVGSLGVEQKKRTTIGVELAAKPQLLLFLDEPTSGLDSQSAWAIMSFLSTLADNGQAILCTIHQPSAELFAVFDRLLLLRKGGQTVYFGDLGENAEELISYFEKGGARRCKEGENPAEYMLDVIGAGATATTDRDWHQVWLDSDGCQRLQADIEDIHSEGRKSPPISATLSTRFATPWAYQLRELLQRQNLVYWRNPTYLMSKLTLNIIGGLFIGFTFFKSKDSIQGNQNKLFAIFMSTILSAPLGGQLHVPYIKTRDIYEIREKSSRMYHWSALTTAQILTELPWNILGSSLFFLCWFWTVGFESSRAGFTYLMYGVCFPIYYTTIALAVASMCPTAEIAGLMFSFLFAFVLTFDGVLQPFRLLGWWQWMYHLSPFTYLIEALLGQAIGNQLITCADKELVTLQPPTGQACGAFLAQYISGHGGYLTNPDATAGCRFCASRTTDEWMGPSFNIFYRHHWRDFGFFCAYIVFNVCAVYLLTYFFRVRRHRRLGYVLKKVAGLFDRSKAKAV</sequence>
<organism evidence="12 13">
    <name type="scientific">Hypholoma sublateritium (strain FD-334 SS-4)</name>
    <dbReference type="NCBI Taxonomy" id="945553"/>
    <lineage>
        <taxon>Eukaryota</taxon>
        <taxon>Fungi</taxon>
        <taxon>Dikarya</taxon>
        <taxon>Basidiomycota</taxon>
        <taxon>Agaricomycotina</taxon>
        <taxon>Agaricomycetes</taxon>
        <taxon>Agaricomycetidae</taxon>
        <taxon>Agaricales</taxon>
        <taxon>Agaricineae</taxon>
        <taxon>Strophariaceae</taxon>
        <taxon>Hypholoma</taxon>
    </lineage>
</organism>
<comment type="subcellular location">
    <subcellularLocation>
        <location evidence="1">Membrane</location>
        <topology evidence="1">Multi-pass membrane protein</topology>
    </subcellularLocation>
</comment>
<dbReference type="Gene3D" id="3.40.50.300">
    <property type="entry name" value="P-loop containing nucleotide triphosphate hydrolases"/>
    <property type="match status" value="2"/>
</dbReference>
<feature type="compositionally biased region" description="Pro residues" evidence="9">
    <location>
        <begin position="31"/>
        <end position="43"/>
    </location>
</feature>
<dbReference type="Pfam" id="PF19055">
    <property type="entry name" value="ABC2_membrane_7"/>
    <property type="match status" value="1"/>
</dbReference>
<dbReference type="STRING" id="945553.A0A0D2NYH2"/>
<keyword evidence="13" id="KW-1185">Reference proteome</keyword>
<dbReference type="EMBL" id="KN817541">
    <property type="protein sequence ID" value="KJA23759.1"/>
    <property type="molecule type" value="Genomic_DNA"/>
</dbReference>
<dbReference type="GO" id="GO:0016020">
    <property type="term" value="C:membrane"/>
    <property type="evidence" value="ECO:0007669"/>
    <property type="project" value="UniProtKB-SubCell"/>
</dbReference>
<feature type="domain" description="ABC transporter" evidence="11">
    <location>
        <begin position="217"/>
        <end position="471"/>
    </location>
</feature>
<feature type="transmembrane region" description="Helical" evidence="10">
    <location>
        <begin position="584"/>
        <end position="606"/>
    </location>
</feature>
<dbReference type="OrthoDB" id="245989at2759"/>
<dbReference type="InterPro" id="IPR013525">
    <property type="entry name" value="ABC2_TM"/>
</dbReference>
<dbReference type="InterPro" id="IPR017871">
    <property type="entry name" value="ABC_transporter-like_CS"/>
</dbReference>
<reference evidence="13" key="1">
    <citation type="submission" date="2014-04" db="EMBL/GenBank/DDBJ databases">
        <title>Evolutionary Origins and Diversification of the Mycorrhizal Mutualists.</title>
        <authorList>
            <consortium name="DOE Joint Genome Institute"/>
            <consortium name="Mycorrhizal Genomics Consortium"/>
            <person name="Kohler A."/>
            <person name="Kuo A."/>
            <person name="Nagy L.G."/>
            <person name="Floudas D."/>
            <person name="Copeland A."/>
            <person name="Barry K.W."/>
            <person name="Cichocki N."/>
            <person name="Veneault-Fourrey C."/>
            <person name="LaButti K."/>
            <person name="Lindquist E.A."/>
            <person name="Lipzen A."/>
            <person name="Lundell T."/>
            <person name="Morin E."/>
            <person name="Murat C."/>
            <person name="Riley R."/>
            <person name="Ohm R."/>
            <person name="Sun H."/>
            <person name="Tunlid A."/>
            <person name="Henrissat B."/>
            <person name="Grigoriev I.V."/>
            <person name="Hibbett D.S."/>
            <person name="Martin F."/>
        </authorList>
    </citation>
    <scope>NUCLEOTIDE SEQUENCE [LARGE SCALE GENOMIC DNA]</scope>
    <source>
        <strain evidence="13">FD-334 SS-4</strain>
    </source>
</reference>
<dbReference type="InterPro" id="IPR003593">
    <property type="entry name" value="AAA+_ATPase"/>
</dbReference>
<evidence type="ECO:0000256" key="5">
    <source>
        <dbReference type="ARBA" id="ARBA00022741"/>
    </source>
</evidence>
<accession>A0A0D2NYH2</accession>
<feature type="transmembrane region" description="Helical" evidence="10">
    <location>
        <begin position="1383"/>
        <end position="1403"/>
    </location>
</feature>
<feature type="region of interest" description="Disordered" evidence="9">
    <location>
        <begin position="1"/>
        <end position="112"/>
    </location>
</feature>
<evidence type="ECO:0000256" key="7">
    <source>
        <dbReference type="ARBA" id="ARBA00022989"/>
    </source>
</evidence>
<dbReference type="InterPro" id="IPR027417">
    <property type="entry name" value="P-loop_NTPase"/>
</dbReference>
<feature type="transmembrane region" description="Helical" evidence="10">
    <location>
        <begin position="667"/>
        <end position="693"/>
    </location>
</feature>
<evidence type="ECO:0000256" key="2">
    <source>
        <dbReference type="ARBA" id="ARBA00006012"/>
    </source>
</evidence>
<feature type="compositionally biased region" description="Polar residues" evidence="9">
    <location>
        <begin position="65"/>
        <end position="82"/>
    </location>
</feature>
<evidence type="ECO:0000256" key="3">
    <source>
        <dbReference type="ARBA" id="ARBA00022448"/>
    </source>
</evidence>
<dbReference type="OMA" id="MQRTIYE"/>
<dbReference type="PROSITE" id="PS00211">
    <property type="entry name" value="ABC_TRANSPORTER_1"/>
    <property type="match status" value="1"/>
</dbReference>
<name>A0A0D2NYH2_HYPSF</name>
<feature type="transmembrane region" description="Helical" evidence="10">
    <location>
        <begin position="1302"/>
        <end position="1321"/>
    </location>
</feature>
<dbReference type="CDD" id="cd03233">
    <property type="entry name" value="ABCG_PDR_domain1"/>
    <property type="match status" value="1"/>
</dbReference>
<dbReference type="InterPro" id="IPR029481">
    <property type="entry name" value="ABC_trans_N"/>
</dbReference>
<feature type="transmembrane region" description="Helical" evidence="10">
    <location>
        <begin position="699"/>
        <end position="720"/>
    </location>
</feature>
<keyword evidence="6" id="KW-0067">ATP-binding</keyword>
<keyword evidence="3" id="KW-0813">Transport</keyword>
<feature type="compositionally biased region" description="Basic and acidic residues" evidence="9">
    <location>
        <begin position="134"/>
        <end position="146"/>
    </location>
</feature>
<evidence type="ECO:0000256" key="10">
    <source>
        <dbReference type="SAM" id="Phobius"/>
    </source>
</evidence>
<proteinExistence type="inferred from homology"/>
<dbReference type="Pfam" id="PF06422">
    <property type="entry name" value="PDR_CDR"/>
    <property type="match status" value="1"/>
</dbReference>
<dbReference type="PANTHER" id="PTHR19241">
    <property type="entry name" value="ATP-BINDING CASSETTE TRANSPORTER"/>
    <property type="match status" value="1"/>
</dbReference>
<dbReference type="GO" id="GO:0140359">
    <property type="term" value="F:ABC-type transporter activity"/>
    <property type="evidence" value="ECO:0007669"/>
    <property type="project" value="InterPro"/>
</dbReference>
<dbReference type="Pfam" id="PF00005">
    <property type="entry name" value="ABC_tran"/>
    <property type="match status" value="2"/>
</dbReference>
<dbReference type="Pfam" id="PF14510">
    <property type="entry name" value="ABC_trans_N"/>
    <property type="match status" value="1"/>
</dbReference>
<feature type="region of interest" description="Disordered" evidence="9">
    <location>
        <begin position="904"/>
        <end position="928"/>
    </location>
</feature>
<dbReference type="FunFam" id="3.40.50.300:FF:000054">
    <property type="entry name" value="ABC multidrug transporter atrF"/>
    <property type="match status" value="1"/>
</dbReference>
<feature type="transmembrane region" description="Helical" evidence="10">
    <location>
        <begin position="1533"/>
        <end position="1554"/>
    </location>
</feature>
<feature type="domain" description="ABC transporter" evidence="11">
    <location>
        <begin position="938"/>
        <end position="1177"/>
    </location>
</feature>
<gene>
    <name evidence="12" type="ORF">HYPSUDRAFT_184840</name>
</gene>
<dbReference type="InterPro" id="IPR003439">
    <property type="entry name" value="ABC_transporter-like_ATP-bd"/>
</dbReference>
<dbReference type="InterPro" id="IPR034003">
    <property type="entry name" value="ABCG_PDR_2"/>
</dbReference>
<dbReference type="InterPro" id="IPR043926">
    <property type="entry name" value="ABCG_dom"/>
</dbReference>
<evidence type="ECO:0000313" key="13">
    <source>
        <dbReference type="Proteomes" id="UP000054270"/>
    </source>
</evidence>
<dbReference type="SUPFAM" id="SSF52540">
    <property type="entry name" value="P-loop containing nucleoside triphosphate hydrolases"/>
    <property type="match status" value="2"/>
</dbReference>
<dbReference type="Proteomes" id="UP000054270">
    <property type="component" value="Unassembled WGS sequence"/>
</dbReference>
<dbReference type="GO" id="GO:0016887">
    <property type="term" value="F:ATP hydrolysis activity"/>
    <property type="evidence" value="ECO:0007669"/>
    <property type="project" value="InterPro"/>
</dbReference>